<evidence type="ECO:0000313" key="2">
    <source>
        <dbReference type="Proteomes" id="UP000001861"/>
    </source>
</evidence>
<dbReference type="Proteomes" id="UP000001861">
    <property type="component" value="Unassembled WGS sequence"/>
</dbReference>
<keyword evidence="2" id="KW-1185">Reference proteome</keyword>
<proteinExistence type="predicted"/>
<accession>A8NCN9</accession>
<evidence type="ECO:0000313" key="1">
    <source>
        <dbReference type="EMBL" id="EAU89332.2"/>
    </source>
</evidence>
<name>A8NCN9_COPC7</name>
<dbReference type="GeneID" id="6009071"/>
<dbReference type="VEuPathDB" id="FungiDB:CC1G_03597"/>
<dbReference type="EMBL" id="AACS02000009">
    <property type="protein sequence ID" value="EAU89332.2"/>
    <property type="molecule type" value="Genomic_DNA"/>
</dbReference>
<dbReference type="KEGG" id="cci:CC1G_03597"/>
<organism evidence="1 2">
    <name type="scientific">Coprinopsis cinerea (strain Okayama-7 / 130 / ATCC MYA-4618 / FGSC 9003)</name>
    <name type="common">Inky cap fungus</name>
    <name type="synonym">Hormographiella aspergillata</name>
    <dbReference type="NCBI Taxonomy" id="240176"/>
    <lineage>
        <taxon>Eukaryota</taxon>
        <taxon>Fungi</taxon>
        <taxon>Dikarya</taxon>
        <taxon>Basidiomycota</taxon>
        <taxon>Agaricomycotina</taxon>
        <taxon>Agaricomycetes</taxon>
        <taxon>Agaricomycetidae</taxon>
        <taxon>Agaricales</taxon>
        <taxon>Agaricineae</taxon>
        <taxon>Psathyrellaceae</taxon>
        <taxon>Coprinopsis</taxon>
    </lineage>
</organism>
<dbReference type="AlphaFoldDB" id="A8NCN9"/>
<gene>
    <name evidence="1" type="ORF">CC1G_03597</name>
</gene>
<dbReference type="RefSeq" id="XP_001832583.2">
    <property type="nucleotide sequence ID" value="XM_001832531.2"/>
</dbReference>
<dbReference type="HOGENOM" id="CLU_2704711_0_0_1"/>
<dbReference type="InParanoid" id="A8NCN9"/>
<sequence>MSNDRRRLFVTTIYFLEEPVNGSLRRDVATPPTSVPKCTKAISRERQCVFLQSPGTEFYLLLKRREALTFGVL</sequence>
<protein>
    <submittedName>
        <fullName evidence="1">Uncharacterized protein</fullName>
    </submittedName>
</protein>
<comment type="caution">
    <text evidence="1">The sequence shown here is derived from an EMBL/GenBank/DDBJ whole genome shotgun (WGS) entry which is preliminary data.</text>
</comment>
<reference evidence="1 2" key="1">
    <citation type="journal article" date="2010" name="Proc. Natl. Acad. Sci. U.S.A.">
        <title>Insights into evolution of multicellular fungi from the assembled chromosomes of the mushroom Coprinopsis cinerea (Coprinus cinereus).</title>
        <authorList>
            <person name="Stajich J.E."/>
            <person name="Wilke S.K."/>
            <person name="Ahren D."/>
            <person name="Au C.H."/>
            <person name="Birren B.W."/>
            <person name="Borodovsky M."/>
            <person name="Burns C."/>
            <person name="Canback B."/>
            <person name="Casselton L.A."/>
            <person name="Cheng C.K."/>
            <person name="Deng J."/>
            <person name="Dietrich F.S."/>
            <person name="Fargo D.C."/>
            <person name="Farman M.L."/>
            <person name="Gathman A.C."/>
            <person name="Goldberg J."/>
            <person name="Guigo R."/>
            <person name="Hoegger P.J."/>
            <person name="Hooker J.B."/>
            <person name="Huggins A."/>
            <person name="James T.Y."/>
            <person name="Kamada T."/>
            <person name="Kilaru S."/>
            <person name="Kodira C."/>
            <person name="Kues U."/>
            <person name="Kupfer D."/>
            <person name="Kwan H.S."/>
            <person name="Lomsadze A."/>
            <person name="Li W."/>
            <person name="Lilly W.W."/>
            <person name="Ma L.J."/>
            <person name="Mackey A.J."/>
            <person name="Manning G."/>
            <person name="Martin F."/>
            <person name="Muraguchi H."/>
            <person name="Natvig D.O."/>
            <person name="Palmerini H."/>
            <person name="Ramesh M.A."/>
            <person name="Rehmeyer C.J."/>
            <person name="Roe B.A."/>
            <person name="Shenoy N."/>
            <person name="Stanke M."/>
            <person name="Ter-Hovhannisyan V."/>
            <person name="Tunlid A."/>
            <person name="Velagapudi R."/>
            <person name="Vision T.J."/>
            <person name="Zeng Q."/>
            <person name="Zolan M.E."/>
            <person name="Pukkila P.J."/>
        </authorList>
    </citation>
    <scope>NUCLEOTIDE SEQUENCE [LARGE SCALE GENOMIC DNA]</scope>
    <source>
        <strain evidence="2">Okayama-7 / 130 / ATCC MYA-4618 / FGSC 9003</strain>
    </source>
</reference>